<name>A0A6P1MFD4_9BACT</name>
<evidence type="ECO:0000313" key="2">
    <source>
        <dbReference type="Proteomes" id="UP000464954"/>
    </source>
</evidence>
<dbReference type="KEGG" id="taer:GT409_10035"/>
<dbReference type="RefSeq" id="WP_160628957.1">
    <property type="nucleotide sequence ID" value="NZ_CP047593.1"/>
</dbReference>
<keyword evidence="2" id="KW-1185">Reference proteome</keyword>
<dbReference type="AlphaFoldDB" id="A0A6P1MFD4"/>
<evidence type="ECO:0000313" key="1">
    <source>
        <dbReference type="EMBL" id="QHI69775.1"/>
    </source>
</evidence>
<dbReference type="EMBL" id="CP047593">
    <property type="protein sequence ID" value="QHI69775.1"/>
    <property type="molecule type" value="Genomic_DNA"/>
</dbReference>
<reference evidence="1 2" key="1">
    <citation type="submission" date="2020-01" db="EMBL/GenBank/DDBJ databases">
        <title>Ponticoccus aerotolerans gen. nov., sp. nov., an anaerobic bacterium and proposal of Ponticoccusceae fam. nov., Ponticoccusles ord. nov. and Ponticoccuse classis nov. in the phylum Kiritimatiellaeota.</title>
        <authorList>
            <person name="Zhou L.Y."/>
            <person name="Du Z.J."/>
        </authorList>
    </citation>
    <scope>NUCLEOTIDE SEQUENCE [LARGE SCALE GENOMIC DNA]</scope>
    <source>
        <strain evidence="1 2">S-5007</strain>
    </source>
</reference>
<sequence length="364" mass="41372">MGTVRHFQPTDIIPVADLFQKVFRRGAQRSSPSLQSYFEKLYFSHPSYDESMSSLVYVDEKNNVRGFIGGLSTEFEFKKRKVTALVAGSHMVDPDLKDPIAGALLLREFTSGPQDFTYTDTANSISIELWRAIGGDLLFPYSTQWVYPLRPGYLFNVRLKNHRGGDVLSWLSYPACRLVDVIHKRVLACASDENVCRLRGKELDANAMFNSFETFRNHRALFPSYGIKELNWRLSLAESKQKNGKLFKIAVFDKEKLQGWYLVYIRDGEEAHVLQLIAHPASLKHVLNHLFTTAQTHGCSAIHGDVDPKYLVQFRQAGCDDFHVGGMAMLHTQDPEIRNAILSGDAYISALEGERWTRLQADEF</sequence>
<organism evidence="1 2">
    <name type="scientific">Tichowtungia aerotolerans</name>
    <dbReference type="NCBI Taxonomy" id="2697043"/>
    <lineage>
        <taxon>Bacteria</taxon>
        <taxon>Pseudomonadati</taxon>
        <taxon>Kiritimatiellota</taxon>
        <taxon>Tichowtungiia</taxon>
        <taxon>Tichowtungiales</taxon>
        <taxon>Tichowtungiaceae</taxon>
        <taxon>Tichowtungia</taxon>
    </lineage>
</organism>
<protein>
    <recommendedName>
        <fullName evidence="3">GNAT family N-acetyltransferase</fullName>
    </recommendedName>
</protein>
<accession>A0A6P1MFD4</accession>
<proteinExistence type="predicted"/>
<evidence type="ECO:0008006" key="3">
    <source>
        <dbReference type="Google" id="ProtNLM"/>
    </source>
</evidence>
<gene>
    <name evidence="1" type="ORF">GT409_10035</name>
</gene>
<dbReference type="Proteomes" id="UP000464954">
    <property type="component" value="Chromosome"/>
</dbReference>